<reference evidence="2 3" key="1">
    <citation type="submission" date="2020-08" db="EMBL/GenBank/DDBJ databases">
        <title>Genomic Encyclopedia of Type Strains, Phase IV (KMG-IV): sequencing the most valuable type-strain genomes for metagenomic binning, comparative biology and taxonomic classification.</title>
        <authorList>
            <person name="Goeker M."/>
        </authorList>
    </citation>
    <scope>NUCLEOTIDE SEQUENCE [LARGE SCALE GENOMIC DNA]</scope>
    <source>
        <strain evidence="2 3">DSM 103679</strain>
    </source>
</reference>
<dbReference type="PANTHER" id="PTHR30217:SF10">
    <property type="entry name" value="23S RRNA 5-HYDROXYCYTIDINE C2501 SYNTHASE"/>
    <property type="match status" value="1"/>
</dbReference>
<dbReference type="Proteomes" id="UP000578697">
    <property type="component" value="Unassembled WGS sequence"/>
</dbReference>
<keyword evidence="2" id="KW-0645">Protease</keyword>
<evidence type="ECO:0000313" key="2">
    <source>
        <dbReference type="EMBL" id="MBB5218555.1"/>
    </source>
</evidence>
<feature type="region of interest" description="Disordered" evidence="1">
    <location>
        <begin position="728"/>
        <end position="757"/>
    </location>
</feature>
<dbReference type="Pfam" id="PF01136">
    <property type="entry name" value="Peptidase_U32"/>
    <property type="match status" value="1"/>
</dbReference>
<protein>
    <submittedName>
        <fullName evidence="2">Putative protease</fullName>
        <ecNumber evidence="2">3.4.-.-</ecNumber>
    </submittedName>
</protein>
<dbReference type="PANTHER" id="PTHR30217">
    <property type="entry name" value="PEPTIDASE U32 FAMILY"/>
    <property type="match status" value="1"/>
</dbReference>
<keyword evidence="3" id="KW-1185">Reference proteome</keyword>
<feature type="region of interest" description="Disordered" evidence="1">
    <location>
        <begin position="327"/>
        <end position="347"/>
    </location>
</feature>
<dbReference type="EMBL" id="JACHFR010000002">
    <property type="protein sequence ID" value="MBB5218555.1"/>
    <property type="molecule type" value="Genomic_DNA"/>
</dbReference>
<keyword evidence="2" id="KW-0378">Hydrolase</keyword>
<organism evidence="2 3">
    <name type="scientific">Treponema rectale</name>
    <dbReference type="NCBI Taxonomy" id="744512"/>
    <lineage>
        <taxon>Bacteria</taxon>
        <taxon>Pseudomonadati</taxon>
        <taxon>Spirochaetota</taxon>
        <taxon>Spirochaetia</taxon>
        <taxon>Spirochaetales</taxon>
        <taxon>Treponemataceae</taxon>
        <taxon>Treponema</taxon>
    </lineage>
</organism>
<dbReference type="RefSeq" id="WP_184652004.1">
    <property type="nucleotide sequence ID" value="NZ_JACHFR010000002.1"/>
</dbReference>
<dbReference type="GO" id="GO:0006508">
    <property type="term" value="P:proteolysis"/>
    <property type="evidence" value="ECO:0007669"/>
    <property type="project" value="UniProtKB-KW"/>
</dbReference>
<dbReference type="GO" id="GO:0008233">
    <property type="term" value="F:peptidase activity"/>
    <property type="evidence" value="ECO:0007669"/>
    <property type="project" value="UniProtKB-KW"/>
</dbReference>
<accession>A0A840SCQ1</accession>
<gene>
    <name evidence="2" type="ORF">HNP77_000924</name>
</gene>
<feature type="compositionally biased region" description="Basic residues" evidence="1">
    <location>
        <begin position="742"/>
        <end position="757"/>
    </location>
</feature>
<feature type="compositionally biased region" description="Basic and acidic residues" evidence="1">
    <location>
        <begin position="732"/>
        <end position="741"/>
    </location>
</feature>
<name>A0A840SCQ1_9SPIR</name>
<evidence type="ECO:0000256" key="1">
    <source>
        <dbReference type="SAM" id="MobiDB-lite"/>
    </source>
</evidence>
<sequence length="757" mass="84905">MSELLAPAGNPEALDAAIGEGADAVYLGLKSFNARLRSSNFAWNQFEGAVNSLHKMGKKIYVTVNTVCEESETERLYRFLNYLNKIKPDGLIVQDFGVIRMCQEFAPDLELHASTQMNVASAAAANLLCKQGLKRVVVARELGLEEIKNIKANTNAEIEMFVHGALCVSESGLCLFSSYLGGKSANRGMCTQACRRLYNAEIPGSVSSGYYFSPCDLQLIDHIPELMEAGVDSFKIEGRMKSAEYVGAVTAAYRFVMDHYKEDRKGVIAEGKRILSTDFARSKTDYWYGFKDIGEGVDNAGAKILNPKQAGGTGIYLGKIASVRESSESERKISEAGRPEPKTEEERKANFIQMAVIKGGSYDPDAGDSIRLHKKDDTGRASHKVRVITTDEKGNRWIDIPLGFNQGDSVYLLQTKSMSKRYKRVLPVDLTGFRKQPGPERLPVLDLTPLAKNELNWFPEGIYVQVSTVADAHVVQALHPVKYILELNSDTEYDLLKKDSAEKPVLPFSKKMVVISLDPFVPAGTEAKLRQTLDLLIEKGYTAFIANNLAHLAMLRGKKVNVIAGPYLYTFNRWAVSFLENQNVMALQTPIENSERNLERIFESSSERSRVLVSVFSYPALFRLRFKLPESYDFTYFSDKERMTFKVNSTPDGSFVMPESPYSIVDKMVSLKNKGWSRQLIDFSKTRVTRSDVKTLISLINNHQPVQGASRFNWKDGFYDPEKIEAFQQSAARKEQEEKSGVKHSQKRSPKRKTGRR</sequence>
<comment type="caution">
    <text evidence="2">The sequence shown here is derived from an EMBL/GenBank/DDBJ whole genome shotgun (WGS) entry which is preliminary data.</text>
</comment>
<dbReference type="InterPro" id="IPR051454">
    <property type="entry name" value="RNA/ubiquinone_mod_enzymes"/>
</dbReference>
<dbReference type="InterPro" id="IPR001539">
    <property type="entry name" value="Peptidase_U32"/>
</dbReference>
<proteinExistence type="predicted"/>
<dbReference type="AlphaFoldDB" id="A0A840SCQ1"/>
<evidence type="ECO:0000313" key="3">
    <source>
        <dbReference type="Proteomes" id="UP000578697"/>
    </source>
</evidence>
<dbReference type="EC" id="3.4.-.-" evidence="2"/>